<feature type="compositionally biased region" description="Basic and acidic residues" evidence="1">
    <location>
        <begin position="46"/>
        <end position="60"/>
    </location>
</feature>
<gene>
    <name evidence="4" type="ORF">PAPYR_5549</name>
</gene>
<keyword evidence="2" id="KW-1133">Transmembrane helix</keyword>
<dbReference type="EMBL" id="JAPMOS010000027">
    <property type="protein sequence ID" value="KAJ4458584.1"/>
    <property type="molecule type" value="Genomic_DNA"/>
</dbReference>
<keyword evidence="2" id="KW-0472">Membrane</keyword>
<organism evidence="4 5">
    <name type="scientific">Paratrimastix pyriformis</name>
    <dbReference type="NCBI Taxonomy" id="342808"/>
    <lineage>
        <taxon>Eukaryota</taxon>
        <taxon>Metamonada</taxon>
        <taxon>Preaxostyla</taxon>
        <taxon>Paratrimastigidae</taxon>
        <taxon>Paratrimastix</taxon>
    </lineage>
</organism>
<evidence type="ECO:0000256" key="3">
    <source>
        <dbReference type="SAM" id="SignalP"/>
    </source>
</evidence>
<comment type="caution">
    <text evidence="4">The sequence shown here is derived from an EMBL/GenBank/DDBJ whole genome shotgun (WGS) entry which is preliminary data.</text>
</comment>
<keyword evidence="2" id="KW-0812">Transmembrane</keyword>
<proteinExistence type="predicted"/>
<name>A0ABQ8UMK8_9EUKA</name>
<evidence type="ECO:0000313" key="5">
    <source>
        <dbReference type="Proteomes" id="UP001141327"/>
    </source>
</evidence>
<feature type="chain" id="PRO_5047363472" evidence="3">
    <location>
        <begin position="24"/>
        <end position="130"/>
    </location>
</feature>
<feature type="region of interest" description="Disordered" evidence="1">
    <location>
        <begin position="41"/>
        <end position="63"/>
    </location>
</feature>
<feature type="transmembrane region" description="Helical" evidence="2">
    <location>
        <begin position="79"/>
        <end position="101"/>
    </location>
</feature>
<feature type="signal peptide" evidence="3">
    <location>
        <begin position="1"/>
        <end position="23"/>
    </location>
</feature>
<evidence type="ECO:0000256" key="1">
    <source>
        <dbReference type="SAM" id="MobiDB-lite"/>
    </source>
</evidence>
<keyword evidence="3" id="KW-0732">Signal</keyword>
<protein>
    <submittedName>
        <fullName evidence="4">Uncharacterized protein</fullName>
    </submittedName>
</protein>
<keyword evidence="5" id="KW-1185">Reference proteome</keyword>
<evidence type="ECO:0000256" key="2">
    <source>
        <dbReference type="SAM" id="Phobius"/>
    </source>
</evidence>
<reference evidence="4" key="1">
    <citation type="journal article" date="2022" name="bioRxiv">
        <title>Genomics of Preaxostyla Flagellates Illuminates Evolutionary Transitions and the Path Towards Mitochondrial Loss.</title>
        <authorList>
            <person name="Novak L.V.F."/>
            <person name="Treitli S.C."/>
            <person name="Pyrih J."/>
            <person name="Halakuc P."/>
            <person name="Pipaliya S.V."/>
            <person name="Vacek V."/>
            <person name="Brzon O."/>
            <person name="Soukal P."/>
            <person name="Eme L."/>
            <person name="Dacks J.B."/>
            <person name="Karnkowska A."/>
            <person name="Elias M."/>
            <person name="Hampl V."/>
        </authorList>
    </citation>
    <scope>NUCLEOTIDE SEQUENCE</scope>
    <source>
        <strain evidence="4">RCP-MX</strain>
    </source>
</reference>
<sequence length="130" mass="14069">MQQPFLHFRFLLLWALLITVSVGVHPTGKLDGGVGAPPLVGTRAPTIKEERGDSRDEDMKSAPASIPVQKMPGLTVLEWTLLGCTSGALVIVCFVFAGIMFRQGMCTRFPKPRELPPSQLRSAAVLPSLV</sequence>
<accession>A0ABQ8UMK8</accession>
<dbReference type="Proteomes" id="UP001141327">
    <property type="component" value="Unassembled WGS sequence"/>
</dbReference>
<evidence type="ECO:0000313" key="4">
    <source>
        <dbReference type="EMBL" id="KAJ4458584.1"/>
    </source>
</evidence>